<dbReference type="EMBL" id="ACCL02000024">
    <property type="protein sequence ID" value="EET58914.1"/>
    <property type="molecule type" value="Genomic_DNA"/>
</dbReference>
<accession>C6LKL5</accession>
<dbReference type="Proteomes" id="UP000005561">
    <property type="component" value="Unassembled WGS sequence"/>
</dbReference>
<comment type="caution">
    <text evidence="1">The sequence shown here is derived from an EMBL/GenBank/DDBJ whole genome shotgun (WGS) entry which is preliminary data.</text>
</comment>
<dbReference type="AlphaFoldDB" id="C6LKL5"/>
<sequence>MFLLKSAGFFCALCIGNREKGRFFRKNAMLKTKTRAYNEFIK</sequence>
<evidence type="ECO:0000313" key="1">
    <source>
        <dbReference type="EMBL" id="EET58914.1"/>
    </source>
</evidence>
<protein>
    <submittedName>
        <fullName evidence="1">Uncharacterized protein</fullName>
    </submittedName>
</protein>
<gene>
    <name evidence="1" type="ORF">BRYFOR_09203</name>
</gene>
<organism evidence="1 2">
    <name type="scientific">Marvinbryantia formatexigens DSM 14469</name>
    <dbReference type="NCBI Taxonomy" id="478749"/>
    <lineage>
        <taxon>Bacteria</taxon>
        <taxon>Bacillati</taxon>
        <taxon>Bacillota</taxon>
        <taxon>Clostridia</taxon>
        <taxon>Lachnospirales</taxon>
        <taxon>Lachnospiraceae</taxon>
        <taxon>Marvinbryantia</taxon>
    </lineage>
</organism>
<evidence type="ECO:0000313" key="2">
    <source>
        <dbReference type="Proteomes" id="UP000005561"/>
    </source>
</evidence>
<proteinExistence type="predicted"/>
<name>C6LKL5_9FIRM</name>
<reference evidence="1" key="1">
    <citation type="submission" date="2009-07" db="EMBL/GenBank/DDBJ databases">
        <authorList>
            <person name="Weinstock G."/>
            <person name="Sodergren E."/>
            <person name="Clifton S."/>
            <person name="Fulton L."/>
            <person name="Fulton B."/>
            <person name="Courtney L."/>
            <person name="Fronick C."/>
            <person name="Harrison M."/>
            <person name="Strong C."/>
            <person name="Farmer C."/>
            <person name="Delahaunty K."/>
            <person name="Markovic C."/>
            <person name="Hall O."/>
            <person name="Minx P."/>
            <person name="Tomlinson C."/>
            <person name="Mitreva M."/>
            <person name="Nelson J."/>
            <person name="Hou S."/>
            <person name="Wollam A."/>
            <person name="Pepin K.H."/>
            <person name="Johnson M."/>
            <person name="Bhonagiri V."/>
            <person name="Nash W.E."/>
            <person name="Warren W."/>
            <person name="Chinwalla A."/>
            <person name="Mardis E.R."/>
            <person name="Wilson R.K."/>
        </authorList>
    </citation>
    <scope>NUCLEOTIDE SEQUENCE [LARGE SCALE GENOMIC DNA]</scope>
    <source>
        <strain evidence="1">DSM 14469</strain>
    </source>
</reference>
<keyword evidence="2" id="KW-1185">Reference proteome</keyword>